<sequence length="153" mass="16733">MLRSILHTSALSLLLLWGLVSCSSRQESSIPSVPVYYELYFNSVQGSLLFSPGSALEVRRPETIVQSIGVSGLLIVHSIVDAGVFYAFDLCCPYEAEPEISVCLTDALEVTCPYCHSVYSVLYGNGAPVAGPSSEPLRRYRVEVFPDRLVVIN</sequence>
<proteinExistence type="predicted"/>
<dbReference type="Gene3D" id="2.102.10.10">
    <property type="entry name" value="Rieske [2Fe-2S] iron-sulphur domain"/>
    <property type="match status" value="1"/>
</dbReference>
<dbReference type="AlphaFoldDB" id="T1DSJ1"/>
<evidence type="ECO:0000256" key="4">
    <source>
        <dbReference type="ARBA" id="ARBA00023014"/>
    </source>
</evidence>
<evidence type="ECO:0000256" key="3">
    <source>
        <dbReference type="ARBA" id="ARBA00023004"/>
    </source>
</evidence>
<dbReference type="InterPro" id="IPR017941">
    <property type="entry name" value="Rieske_2Fe-2S"/>
</dbReference>
<dbReference type="EMBL" id="BAOU01000024">
    <property type="protein sequence ID" value="GAD05289.1"/>
    <property type="molecule type" value="Genomic_DNA"/>
</dbReference>
<accession>T1DSJ1</accession>
<evidence type="ECO:0000313" key="6">
    <source>
        <dbReference type="EMBL" id="GAD05289.1"/>
    </source>
</evidence>
<name>T1DSJ1_9PORP</name>
<reference evidence="7" key="1">
    <citation type="journal article" date="2013" name="Genome">
        <title>Draft Genome Sequences of Porphyromonas crevioricanis JCM 15906T and Porphyromonas cansulci JCM 13913T Isolated from a Canine Oral Cavity.</title>
        <authorList>
            <person name="Sakamoto M."/>
            <person name="Tanaka N."/>
            <person name="Shiwa Y."/>
            <person name="Yoshikawa H."/>
            <person name="Ohkuma M."/>
        </authorList>
    </citation>
    <scope>NUCLEOTIDE SEQUENCE [LARGE SCALE GENOMIC DNA]</scope>
    <source>
        <strain evidence="7">JCM 15906</strain>
    </source>
</reference>
<keyword evidence="4" id="KW-0411">Iron-sulfur</keyword>
<comment type="caution">
    <text evidence="6">The sequence shown here is derived from an EMBL/GenBank/DDBJ whole genome shotgun (WGS) entry which is preliminary data.</text>
</comment>
<dbReference type="GO" id="GO:0046872">
    <property type="term" value="F:metal ion binding"/>
    <property type="evidence" value="ECO:0007669"/>
    <property type="project" value="UniProtKB-KW"/>
</dbReference>
<reference evidence="6 7" key="2">
    <citation type="journal article" date="2013" name="Genome Announc.">
        <title>Draft Genome Sequences of Porphyromonas crevioricanis JCM 15906T and Porphyromonas cansulci JCM 13913T Isolated from a Canine Oral Cavity.</title>
        <authorList>
            <person name="Sakamoto M."/>
            <person name="Tanaka N."/>
            <person name="Shiwa Y."/>
            <person name="Yoshikawa H."/>
            <person name="Ohkuma M."/>
        </authorList>
    </citation>
    <scope>NUCLEOTIDE SEQUENCE [LARGE SCALE GENOMIC DNA]</scope>
    <source>
        <strain evidence="6 7">JCM 15906</strain>
    </source>
</reference>
<dbReference type="Proteomes" id="UP000018031">
    <property type="component" value="Unassembled WGS sequence"/>
</dbReference>
<protein>
    <recommendedName>
        <fullName evidence="5">Rieske domain-containing protein</fullName>
    </recommendedName>
</protein>
<dbReference type="SUPFAM" id="SSF50022">
    <property type="entry name" value="ISP domain"/>
    <property type="match status" value="1"/>
</dbReference>
<dbReference type="GO" id="GO:0051537">
    <property type="term" value="F:2 iron, 2 sulfur cluster binding"/>
    <property type="evidence" value="ECO:0007669"/>
    <property type="project" value="UniProtKB-KW"/>
</dbReference>
<dbReference type="PROSITE" id="PS51296">
    <property type="entry name" value="RIESKE"/>
    <property type="match status" value="1"/>
</dbReference>
<evidence type="ECO:0000259" key="5">
    <source>
        <dbReference type="PROSITE" id="PS51296"/>
    </source>
</evidence>
<keyword evidence="1" id="KW-0001">2Fe-2S</keyword>
<feature type="domain" description="Rieske" evidence="5">
    <location>
        <begin position="52"/>
        <end position="151"/>
    </location>
</feature>
<keyword evidence="2" id="KW-0479">Metal-binding</keyword>
<dbReference type="PROSITE" id="PS51257">
    <property type="entry name" value="PROKAR_LIPOPROTEIN"/>
    <property type="match status" value="1"/>
</dbReference>
<evidence type="ECO:0000256" key="2">
    <source>
        <dbReference type="ARBA" id="ARBA00022723"/>
    </source>
</evidence>
<evidence type="ECO:0000256" key="1">
    <source>
        <dbReference type="ARBA" id="ARBA00022714"/>
    </source>
</evidence>
<evidence type="ECO:0000313" key="7">
    <source>
        <dbReference type="Proteomes" id="UP000018031"/>
    </source>
</evidence>
<dbReference type="RefSeq" id="WP_023937386.1">
    <property type="nucleotide sequence ID" value="NZ_BAOU01000024.1"/>
</dbReference>
<dbReference type="InterPro" id="IPR036922">
    <property type="entry name" value="Rieske_2Fe-2S_sf"/>
</dbReference>
<organism evidence="6 7">
    <name type="scientific">Porphyromonas crevioricanis JCM 15906</name>
    <dbReference type="NCBI Taxonomy" id="1305617"/>
    <lineage>
        <taxon>Bacteria</taxon>
        <taxon>Pseudomonadati</taxon>
        <taxon>Bacteroidota</taxon>
        <taxon>Bacteroidia</taxon>
        <taxon>Bacteroidales</taxon>
        <taxon>Porphyromonadaceae</taxon>
        <taxon>Porphyromonas</taxon>
    </lineage>
</organism>
<keyword evidence="3" id="KW-0408">Iron</keyword>
<gene>
    <name evidence="6" type="ORF">PORCRE_989</name>
</gene>